<evidence type="ECO:0000256" key="2">
    <source>
        <dbReference type="ARBA" id="ARBA00022771"/>
    </source>
</evidence>
<dbReference type="SMART" id="SM00184">
    <property type="entry name" value="RING"/>
    <property type="match status" value="1"/>
</dbReference>
<dbReference type="AlphaFoldDB" id="A0A8K0KG58"/>
<reference evidence="7" key="1">
    <citation type="submission" date="2013-04" db="EMBL/GenBank/DDBJ databases">
        <authorList>
            <person name="Qu J."/>
            <person name="Murali S.C."/>
            <person name="Bandaranaike D."/>
            <person name="Bellair M."/>
            <person name="Blankenburg K."/>
            <person name="Chao H."/>
            <person name="Dinh H."/>
            <person name="Doddapaneni H."/>
            <person name="Downs B."/>
            <person name="Dugan-Rocha S."/>
            <person name="Elkadiri S."/>
            <person name="Gnanaolivu R.D."/>
            <person name="Hernandez B."/>
            <person name="Javaid M."/>
            <person name="Jayaseelan J.C."/>
            <person name="Lee S."/>
            <person name="Li M."/>
            <person name="Ming W."/>
            <person name="Munidasa M."/>
            <person name="Muniz J."/>
            <person name="Nguyen L."/>
            <person name="Ongeri F."/>
            <person name="Osuji N."/>
            <person name="Pu L.-L."/>
            <person name="Puazo M."/>
            <person name="Qu C."/>
            <person name="Quiroz J."/>
            <person name="Raj R."/>
            <person name="Weissenberger G."/>
            <person name="Xin Y."/>
            <person name="Zou X."/>
            <person name="Han Y."/>
            <person name="Richards S."/>
            <person name="Worley K."/>
            <person name="Muzny D."/>
            <person name="Gibbs R."/>
        </authorList>
    </citation>
    <scope>NUCLEOTIDE SEQUENCE</scope>
    <source>
        <strain evidence="7">Sampled in the wild</strain>
    </source>
</reference>
<dbReference type="GO" id="GO:0048471">
    <property type="term" value="C:perinuclear region of cytoplasm"/>
    <property type="evidence" value="ECO:0007669"/>
    <property type="project" value="TreeGrafter"/>
</dbReference>
<organism evidence="7 8">
    <name type="scientific">Ladona fulva</name>
    <name type="common">Scarce chaser dragonfly</name>
    <name type="synonym">Libellula fulva</name>
    <dbReference type="NCBI Taxonomy" id="123851"/>
    <lineage>
        <taxon>Eukaryota</taxon>
        <taxon>Metazoa</taxon>
        <taxon>Ecdysozoa</taxon>
        <taxon>Arthropoda</taxon>
        <taxon>Hexapoda</taxon>
        <taxon>Insecta</taxon>
        <taxon>Pterygota</taxon>
        <taxon>Palaeoptera</taxon>
        <taxon>Odonata</taxon>
        <taxon>Epiprocta</taxon>
        <taxon>Anisoptera</taxon>
        <taxon>Libelluloidea</taxon>
        <taxon>Libellulidae</taxon>
        <taxon>Ladona</taxon>
    </lineage>
</organism>
<dbReference type="GO" id="GO:0030544">
    <property type="term" value="F:Hsp70 protein binding"/>
    <property type="evidence" value="ECO:0007669"/>
    <property type="project" value="InterPro"/>
</dbReference>
<dbReference type="EMBL" id="KZ308731">
    <property type="protein sequence ID" value="KAG8233609.1"/>
    <property type="molecule type" value="Genomic_DNA"/>
</dbReference>
<feature type="domain" description="RING-type" evidence="6">
    <location>
        <begin position="110"/>
        <end position="148"/>
    </location>
</feature>
<dbReference type="InterPro" id="IPR039320">
    <property type="entry name" value="RNF207"/>
</dbReference>
<dbReference type="PANTHER" id="PTHR22635:SF0">
    <property type="entry name" value="RING FINGER PROTEIN 207"/>
    <property type="match status" value="1"/>
</dbReference>
<evidence type="ECO:0000313" key="7">
    <source>
        <dbReference type="EMBL" id="KAG8233609.1"/>
    </source>
</evidence>
<dbReference type="PROSITE" id="PS00518">
    <property type="entry name" value="ZF_RING_1"/>
    <property type="match status" value="1"/>
</dbReference>
<evidence type="ECO:0000256" key="3">
    <source>
        <dbReference type="ARBA" id="ARBA00022833"/>
    </source>
</evidence>
<proteinExistence type="predicted"/>
<dbReference type="OrthoDB" id="9049620at2759"/>
<evidence type="ECO:0000256" key="1">
    <source>
        <dbReference type="ARBA" id="ARBA00022723"/>
    </source>
</evidence>
<gene>
    <name evidence="7" type="ORF">J437_LFUL001020</name>
</gene>
<dbReference type="GO" id="GO:0008270">
    <property type="term" value="F:zinc ion binding"/>
    <property type="evidence" value="ECO:0007669"/>
    <property type="project" value="UniProtKB-KW"/>
</dbReference>
<reference evidence="7" key="2">
    <citation type="submission" date="2017-10" db="EMBL/GenBank/DDBJ databases">
        <title>Ladona fulva Genome sequencing and assembly.</title>
        <authorList>
            <person name="Murali S."/>
            <person name="Richards S."/>
            <person name="Bandaranaike D."/>
            <person name="Bellair M."/>
            <person name="Blankenburg K."/>
            <person name="Chao H."/>
            <person name="Dinh H."/>
            <person name="Doddapaneni H."/>
            <person name="Dugan-Rocha S."/>
            <person name="Elkadiri S."/>
            <person name="Gnanaolivu R."/>
            <person name="Hernandez B."/>
            <person name="Skinner E."/>
            <person name="Javaid M."/>
            <person name="Lee S."/>
            <person name="Li M."/>
            <person name="Ming W."/>
            <person name="Munidasa M."/>
            <person name="Muniz J."/>
            <person name="Nguyen L."/>
            <person name="Hughes D."/>
            <person name="Osuji N."/>
            <person name="Pu L.-L."/>
            <person name="Puazo M."/>
            <person name="Qu C."/>
            <person name="Quiroz J."/>
            <person name="Raj R."/>
            <person name="Weissenberger G."/>
            <person name="Xin Y."/>
            <person name="Zou X."/>
            <person name="Han Y."/>
            <person name="Worley K."/>
            <person name="Muzny D."/>
            <person name="Gibbs R."/>
        </authorList>
    </citation>
    <scope>NUCLEOTIDE SEQUENCE</scope>
    <source>
        <strain evidence="7">Sampled in the wild</strain>
    </source>
</reference>
<dbReference type="Pfam" id="PF00097">
    <property type="entry name" value="zf-C3HC4"/>
    <property type="match status" value="1"/>
</dbReference>
<dbReference type="SUPFAM" id="SSF57850">
    <property type="entry name" value="RING/U-box"/>
    <property type="match status" value="1"/>
</dbReference>
<feature type="compositionally biased region" description="Low complexity" evidence="5">
    <location>
        <begin position="49"/>
        <end position="81"/>
    </location>
</feature>
<keyword evidence="3" id="KW-0862">Zinc</keyword>
<dbReference type="InterPro" id="IPR013083">
    <property type="entry name" value="Znf_RING/FYVE/PHD"/>
</dbReference>
<sequence>MYSFSLTKISNFVLHKYSEKMMPGGGLPPHHHPHQHLQHHHHLLLLLSQQQQHQQQQQQQQEEAVNAESSAAGVSSGATAEDNIAGGGVGGGGANNPPPPPPHPRNPLLCYVCDDYYKEPCLLACFHTFCARCLHGHEIDGKITCPLCGQQTVLKDGTNVPPPDTLIRQLVELSDAENPPCANCDKRNKTAMYFCNTCACG</sequence>
<dbReference type="Proteomes" id="UP000792457">
    <property type="component" value="Unassembled WGS sequence"/>
</dbReference>
<dbReference type="PROSITE" id="PS50089">
    <property type="entry name" value="ZF_RING_2"/>
    <property type="match status" value="1"/>
</dbReference>
<evidence type="ECO:0000256" key="5">
    <source>
        <dbReference type="SAM" id="MobiDB-lite"/>
    </source>
</evidence>
<evidence type="ECO:0000256" key="4">
    <source>
        <dbReference type="PROSITE-ProRule" id="PRU00175"/>
    </source>
</evidence>
<feature type="compositionally biased region" description="Gly residues" evidence="5">
    <location>
        <begin position="85"/>
        <end position="94"/>
    </location>
</feature>
<evidence type="ECO:0000313" key="8">
    <source>
        <dbReference type="Proteomes" id="UP000792457"/>
    </source>
</evidence>
<name>A0A8K0KG58_LADFU</name>
<feature type="region of interest" description="Disordered" evidence="5">
    <location>
        <begin position="49"/>
        <end position="100"/>
    </location>
</feature>
<evidence type="ECO:0000259" key="6">
    <source>
        <dbReference type="PROSITE" id="PS50089"/>
    </source>
</evidence>
<dbReference type="GO" id="GO:0044325">
    <property type="term" value="F:transmembrane transporter binding"/>
    <property type="evidence" value="ECO:0007669"/>
    <property type="project" value="TreeGrafter"/>
</dbReference>
<keyword evidence="1" id="KW-0479">Metal-binding</keyword>
<dbReference type="InterPro" id="IPR018957">
    <property type="entry name" value="Znf_C3HC4_RING-type"/>
</dbReference>
<dbReference type="InterPro" id="IPR017907">
    <property type="entry name" value="Znf_RING_CS"/>
</dbReference>
<keyword evidence="8" id="KW-1185">Reference proteome</keyword>
<dbReference type="PANTHER" id="PTHR22635">
    <property type="entry name" value="RING FINGER PROTEIN 207"/>
    <property type="match status" value="1"/>
</dbReference>
<dbReference type="InterPro" id="IPR001841">
    <property type="entry name" value="Znf_RING"/>
</dbReference>
<dbReference type="Gene3D" id="3.30.40.10">
    <property type="entry name" value="Zinc/RING finger domain, C3HC4 (zinc finger)"/>
    <property type="match status" value="1"/>
</dbReference>
<keyword evidence="2 4" id="KW-0863">Zinc-finger</keyword>
<accession>A0A8K0KG58</accession>
<protein>
    <recommendedName>
        <fullName evidence="6">RING-type domain-containing protein</fullName>
    </recommendedName>
</protein>
<comment type="caution">
    <text evidence="7">The sequence shown here is derived from an EMBL/GenBank/DDBJ whole genome shotgun (WGS) entry which is preliminary data.</text>
</comment>